<evidence type="ECO:0000256" key="2">
    <source>
        <dbReference type="ARBA" id="ARBA00023002"/>
    </source>
</evidence>
<dbReference type="EMBL" id="JBHMBH010000006">
    <property type="protein sequence ID" value="MFB9712756.1"/>
    <property type="molecule type" value="Genomic_DNA"/>
</dbReference>
<dbReference type="Proteomes" id="UP001589536">
    <property type="component" value="Unassembled WGS sequence"/>
</dbReference>
<dbReference type="InterPro" id="IPR016162">
    <property type="entry name" value="Ald_DH_N"/>
</dbReference>
<dbReference type="Pfam" id="PF00171">
    <property type="entry name" value="Aldedh"/>
    <property type="match status" value="1"/>
</dbReference>
<dbReference type="SUPFAM" id="SSF53720">
    <property type="entry name" value="ALDH-like"/>
    <property type="match status" value="1"/>
</dbReference>
<gene>
    <name evidence="4" type="ORF">ACFFPI_01110</name>
</gene>
<proteinExistence type="inferred from homology"/>
<dbReference type="PANTHER" id="PTHR42991:SF1">
    <property type="entry name" value="ALDEHYDE DEHYDROGENASE"/>
    <property type="match status" value="1"/>
</dbReference>
<dbReference type="InterPro" id="IPR016161">
    <property type="entry name" value="Ald_DH/histidinol_DH"/>
</dbReference>
<evidence type="ECO:0000256" key="1">
    <source>
        <dbReference type="ARBA" id="ARBA00009986"/>
    </source>
</evidence>
<organism evidence="4 5">
    <name type="scientific">Arthrobacter methylotrophus</name>
    <dbReference type="NCBI Taxonomy" id="121291"/>
    <lineage>
        <taxon>Bacteria</taxon>
        <taxon>Bacillati</taxon>
        <taxon>Actinomycetota</taxon>
        <taxon>Actinomycetes</taxon>
        <taxon>Micrococcales</taxon>
        <taxon>Micrococcaceae</taxon>
        <taxon>Arthrobacter</taxon>
    </lineage>
</organism>
<dbReference type="InterPro" id="IPR015590">
    <property type="entry name" value="Aldehyde_DH_dom"/>
</dbReference>
<evidence type="ECO:0000259" key="3">
    <source>
        <dbReference type="Pfam" id="PF00171"/>
    </source>
</evidence>
<feature type="domain" description="Aldehyde dehydrogenase" evidence="3">
    <location>
        <begin position="27"/>
        <end position="476"/>
    </location>
</feature>
<dbReference type="PANTHER" id="PTHR42991">
    <property type="entry name" value="ALDEHYDE DEHYDROGENASE"/>
    <property type="match status" value="1"/>
</dbReference>
<reference evidence="4 5" key="1">
    <citation type="submission" date="2024-09" db="EMBL/GenBank/DDBJ databases">
        <authorList>
            <person name="Sun Q."/>
            <person name="Mori K."/>
        </authorList>
    </citation>
    <scope>NUCLEOTIDE SEQUENCE [LARGE SCALE GENOMIC DNA]</scope>
    <source>
        <strain evidence="4 5">JCM 13519</strain>
    </source>
</reference>
<dbReference type="RefSeq" id="WP_345049579.1">
    <property type="nucleotide sequence ID" value="NZ_BAABED010000001.1"/>
</dbReference>
<dbReference type="InterPro" id="IPR051020">
    <property type="entry name" value="ALDH-related_metabolic_enz"/>
</dbReference>
<dbReference type="InterPro" id="IPR016163">
    <property type="entry name" value="Ald_DH_C"/>
</dbReference>
<comment type="similarity">
    <text evidence="1">Belongs to the aldehyde dehydrogenase family.</text>
</comment>
<comment type="caution">
    <text evidence="4">The sequence shown here is derived from an EMBL/GenBank/DDBJ whole genome shotgun (WGS) entry which is preliminary data.</text>
</comment>
<dbReference type="Gene3D" id="3.40.309.10">
    <property type="entry name" value="Aldehyde Dehydrogenase, Chain A, domain 2"/>
    <property type="match status" value="1"/>
</dbReference>
<sequence>MVNEDRVTSVAPVLARSLVGGSWCGEGAQIDIRDPYRGAVVGRMCVSTPAELSGALAAAKAASAVMAAMPGYERAAMLQRIADSVAANAEEIARIMALETGKAIADCRTEAARAPATLRLCAEEAVRIQGEHVPLDGSAVGAGKIAMVMRFPVGVVAAITPFNAPVNLAAHKLGPALAAGNAIILKPSPKAPLSTQKFIEAVLDAGIPEGAVNVLHGDDIAPALVTDPNVDLVSFTGSIPVGKKIRSSIGLKPVVLELGGVGPTFVHHDADLVAAAKASARNAMQLAGQSCASVQNIYMHSGVREEFTEMLLHEVDSIRFGDPLDVATEVGTLIDEAAAVRVMGMVERAVDAGAQLLRGGSRTGAQVSATILSDVHPSMDVASQEVFGPTVTLQQYQEIEPIFRKISESPFGLQCGIYTNSLDLSLAAIRSLRTGGVIVNGTSRWRSDQMPYGGVKDSGAGREGPKFAMRDMTEERFFVFN</sequence>
<keyword evidence="5" id="KW-1185">Reference proteome</keyword>
<evidence type="ECO:0000313" key="4">
    <source>
        <dbReference type="EMBL" id="MFB9712756.1"/>
    </source>
</evidence>
<protein>
    <submittedName>
        <fullName evidence="4">Aldehyde dehydrogenase family protein</fullName>
    </submittedName>
</protein>
<keyword evidence="2" id="KW-0560">Oxidoreductase</keyword>
<accession>A0ABV5UJQ8</accession>
<evidence type="ECO:0000313" key="5">
    <source>
        <dbReference type="Proteomes" id="UP001589536"/>
    </source>
</evidence>
<dbReference type="Gene3D" id="3.40.605.10">
    <property type="entry name" value="Aldehyde Dehydrogenase, Chain A, domain 1"/>
    <property type="match status" value="1"/>
</dbReference>
<name>A0ABV5UJQ8_9MICC</name>